<evidence type="ECO:0000256" key="1">
    <source>
        <dbReference type="SAM" id="MobiDB-lite"/>
    </source>
</evidence>
<protein>
    <submittedName>
        <fullName evidence="2">Uncharacterized protein</fullName>
    </submittedName>
</protein>
<organism evidence="2">
    <name type="scientific">Arundo donax</name>
    <name type="common">Giant reed</name>
    <name type="synonym">Donax arundinaceus</name>
    <dbReference type="NCBI Taxonomy" id="35708"/>
    <lineage>
        <taxon>Eukaryota</taxon>
        <taxon>Viridiplantae</taxon>
        <taxon>Streptophyta</taxon>
        <taxon>Embryophyta</taxon>
        <taxon>Tracheophyta</taxon>
        <taxon>Spermatophyta</taxon>
        <taxon>Magnoliopsida</taxon>
        <taxon>Liliopsida</taxon>
        <taxon>Poales</taxon>
        <taxon>Poaceae</taxon>
        <taxon>PACMAD clade</taxon>
        <taxon>Arundinoideae</taxon>
        <taxon>Arundineae</taxon>
        <taxon>Arundo</taxon>
    </lineage>
</organism>
<feature type="region of interest" description="Disordered" evidence="1">
    <location>
        <begin position="40"/>
        <end position="62"/>
    </location>
</feature>
<sequence length="62" mass="6993">MENPGLEALKERDFCCAETPRDGHSSSYLQHRHSRSAISTYANVPDISPRLSQHVPVDNQSR</sequence>
<reference evidence="2" key="2">
    <citation type="journal article" date="2015" name="Data Brief">
        <title>Shoot transcriptome of the giant reed, Arundo donax.</title>
        <authorList>
            <person name="Barrero R.A."/>
            <person name="Guerrero F.D."/>
            <person name="Moolhuijzen P."/>
            <person name="Goolsby J.A."/>
            <person name="Tidwell J."/>
            <person name="Bellgard S.E."/>
            <person name="Bellgard M.I."/>
        </authorList>
    </citation>
    <scope>NUCLEOTIDE SEQUENCE</scope>
    <source>
        <tissue evidence="2">Shoot tissue taken approximately 20 cm above the soil surface</tissue>
    </source>
</reference>
<evidence type="ECO:0000313" key="2">
    <source>
        <dbReference type="EMBL" id="JAD83184.1"/>
    </source>
</evidence>
<reference evidence="2" key="1">
    <citation type="submission" date="2014-09" db="EMBL/GenBank/DDBJ databases">
        <authorList>
            <person name="Magalhaes I.L.F."/>
            <person name="Oliveira U."/>
            <person name="Santos F.R."/>
            <person name="Vidigal T.H.D.A."/>
            <person name="Brescovit A.D."/>
            <person name="Santos A.J."/>
        </authorList>
    </citation>
    <scope>NUCLEOTIDE SEQUENCE</scope>
    <source>
        <tissue evidence="2">Shoot tissue taken approximately 20 cm above the soil surface</tissue>
    </source>
</reference>
<dbReference type="AlphaFoldDB" id="A0A0A9D3N4"/>
<accession>A0A0A9D3N4</accession>
<dbReference type="EMBL" id="GBRH01214711">
    <property type="protein sequence ID" value="JAD83184.1"/>
    <property type="molecule type" value="Transcribed_RNA"/>
</dbReference>
<proteinExistence type="predicted"/>
<name>A0A0A9D3N4_ARUDO</name>